<geneLocation type="plasmid" evidence="1">
    <name>pVPS92-VEB</name>
</geneLocation>
<dbReference type="EMBL" id="KU356480">
    <property type="protein sequence ID" value="ANS55680.1"/>
    <property type="molecule type" value="Genomic_DNA"/>
</dbReference>
<dbReference type="RefSeq" id="WP_172687328.1">
    <property type="nucleotide sequence ID" value="NZ_JAESOU010000038.1"/>
</dbReference>
<accession>A0A1B1LRL2</accession>
<organism evidence="1">
    <name type="scientific">Vibrio parahaemolyticus</name>
    <dbReference type="NCBI Taxonomy" id="670"/>
    <lineage>
        <taxon>Bacteria</taxon>
        <taxon>Pseudomonadati</taxon>
        <taxon>Pseudomonadota</taxon>
        <taxon>Gammaproteobacteria</taxon>
        <taxon>Vibrionales</taxon>
        <taxon>Vibrionaceae</taxon>
        <taxon>Vibrio</taxon>
    </lineage>
</organism>
<keyword evidence="1" id="KW-0614">Plasmid</keyword>
<sequence>MPSNVTDFFLDTLSTVLSTSGLFLAFVITLYLLQRIVCGLAAKQFGGSSIYLSAIIGTPVHEISHALVCLPFFHKINEVALFKPDGAGTLGYVTHSYNPANIWQQVGNFFIGIAPLFGGTAAIYFLTYSFLPYGENVIDVIDSLSAPFSHTSGFTTFVTALYDAVLKLGSVLWVIAQDSPGKFSIWMYLTAAIALHMSPSPADLRGSIKGALLLLLVLGCVRFISDQAWESLLDHLASGLLSLSITYSICILLAGSLALFVFAFSLVCKK</sequence>
<protein>
    <submittedName>
        <fullName evidence="1">Uncharacterized protein</fullName>
    </submittedName>
</protein>
<name>A0A1B1LRL2_VIBPH</name>
<proteinExistence type="predicted"/>
<dbReference type="AlphaFoldDB" id="A0A1B1LRL2"/>
<reference evidence="1" key="1">
    <citation type="journal article" date="2016" name="Antimicrob. Agents Chemother.">
        <title>Genetic Characterization of a blaVEB-2-carrying plasmid in Vibrio parahaemolyticus.</title>
        <authorList>
            <person name="Li R."/>
            <person name="Ye L."/>
            <person name="Zheng Z."/>
            <person name="Chan E.W."/>
            <person name="Chen S."/>
        </authorList>
    </citation>
    <scope>NUCLEOTIDE SEQUENCE</scope>
    <source>
        <strain evidence="1">VPS92</strain>
        <plasmid evidence="1">pVPS92-VEB</plasmid>
    </source>
</reference>
<evidence type="ECO:0000313" key="1">
    <source>
        <dbReference type="EMBL" id="ANS55680.1"/>
    </source>
</evidence>